<dbReference type="InterPro" id="IPR051459">
    <property type="entry name" value="Cytochrome_c-type_DH"/>
</dbReference>
<accession>A0A975U1B8</accession>
<evidence type="ECO:0000256" key="3">
    <source>
        <dbReference type="PROSITE-ProRule" id="PRU00433"/>
    </source>
</evidence>
<organism evidence="6 7">
    <name type="scientific">Elioraea tepida</name>
    <dbReference type="NCBI Taxonomy" id="2843330"/>
    <lineage>
        <taxon>Bacteria</taxon>
        <taxon>Pseudomonadati</taxon>
        <taxon>Pseudomonadota</taxon>
        <taxon>Alphaproteobacteria</taxon>
        <taxon>Acetobacterales</taxon>
        <taxon>Elioraeaceae</taxon>
        <taxon>Elioraea</taxon>
    </lineage>
</organism>
<gene>
    <name evidence="6" type="ORF">KO353_14425</name>
</gene>
<dbReference type="GO" id="GO:0046872">
    <property type="term" value="F:metal ion binding"/>
    <property type="evidence" value="ECO:0007669"/>
    <property type="project" value="UniProtKB-KW"/>
</dbReference>
<keyword evidence="4" id="KW-0732">Signal</keyword>
<evidence type="ECO:0000259" key="5">
    <source>
        <dbReference type="PROSITE" id="PS51007"/>
    </source>
</evidence>
<evidence type="ECO:0000313" key="6">
    <source>
        <dbReference type="EMBL" id="QXM24420.1"/>
    </source>
</evidence>
<keyword evidence="3" id="KW-0349">Heme</keyword>
<evidence type="ECO:0000313" key="7">
    <source>
        <dbReference type="Proteomes" id="UP000694001"/>
    </source>
</evidence>
<dbReference type="PANTHER" id="PTHR35008">
    <property type="entry name" value="BLL4482 PROTEIN-RELATED"/>
    <property type="match status" value="1"/>
</dbReference>
<evidence type="ECO:0000256" key="4">
    <source>
        <dbReference type="SAM" id="SignalP"/>
    </source>
</evidence>
<name>A0A975U1B8_9PROT</name>
<dbReference type="EMBL" id="CP076448">
    <property type="protein sequence ID" value="QXM24420.1"/>
    <property type="molecule type" value="Genomic_DNA"/>
</dbReference>
<reference evidence="6" key="1">
    <citation type="submission" date="2021-06" db="EMBL/GenBank/DDBJ databases">
        <title>Elioraea tepida, sp. nov., a moderately thermophilic aerobic anoxygenic phototrophic bacterium isolated from an alkaline siliceous hot spring mat community in Yellowstone National Park, WY, USA.</title>
        <authorList>
            <person name="Saini M.K."/>
            <person name="Yoshida S."/>
            <person name="Sebastian A."/>
            <person name="Hirose S."/>
            <person name="Hara E."/>
            <person name="Tamaki H."/>
            <person name="Soulier N.T."/>
            <person name="Albert I."/>
            <person name="Hanada S."/>
            <person name="Bryant D.A."/>
            <person name="Tank M."/>
        </authorList>
    </citation>
    <scope>NUCLEOTIDE SEQUENCE</scope>
    <source>
        <strain evidence="6">MS-P2</strain>
    </source>
</reference>
<dbReference type="GO" id="GO:0009055">
    <property type="term" value="F:electron transfer activity"/>
    <property type="evidence" value="ECO:0007669"/>
    <property type="project" value="InterPro"/>
</dbReference>
<dbReference type="PANTHER" id="PTHR35008:SF8">
    <property type="entry name" value="ALCOHOL DEHYDROGENASE CYTOCHROME C SUBUNIT"/>
    <property type="match status" value="1"/>
</dbReference>
<feature type="domain" description="Cytochrome c" evidence="5">
    <location>
        <begin position="93"/>
        <end position="181"/>
    </location>
</feature>
<dbReference type="Proteomes" id="UP000694001">
    <property type="component" value="Chromosome"/>
</dbReference>
<feature type="chain" id="PRO_5036801059" evidence="4">
    <location>
        <begin position="21"/>
        <end position="250"/>
    </location>
</feature>
<dbReference type="Pfam" id="PF13442">
    <property type="entry name" value="Cytochrome_CBB3"/>
    <property type="match status" value="1"/>
</dbReference>
<dbReference type="InterPro" id="IPR009056">
    <property type="entry name" value="Cyt_c-like_dom"/>
</dbReference>
<evidence type="ECO:0000256" key="1">
    <source>
        <dbReference type="ARBA" id="ARBA00022723"/>
    </source>
</evidence>
<evidence type="ECO:0000256" key="2">
    <source>
        <dbReference type="ARBA" id="ARBA00023004"/>
    </source>
</evidence>
<keyword evidence="2 3" id="KW-0408">Iron</keyword>
<dbReference type="KEGG" id="elio:KO353_14425"/>
<dbReference type="PROSITE" id="PS51007">
    <property type="entry name" value="CYTC"/>
    <property type="match status" value="1"/>
</dbReference>
<proteinExistence type="predicted"/>
<keyword evidence="7" id="KW-1185">Reference proteome</keyword>
<dbReference type="GO" id="GO:0020037">
    <property type="term" value="F:heme binding"/>
    <property type="evidence" value="ECO:0007669"/>
    <property type="project" value="InterPro"/>
</dbReference>
<keyword evidence="1 3" id="KW-0479">Metal-binding</keyword>
<dbReference type="RefSeq" id="WP_218285477.1">
    <property type="nucleotide sequence ID" value="NZ_CP076448.1"/>
</dbReference>
<dbReference type="AlphaFoldDB" id="A0A975U1B8"/>
<sequence length="250" mass="27156">MRKGALAGLPLLALAGFAVAQQAPAPRDVSALYRPFEAPPGERTRGDVPWPAPGNVSLPEPIPGIGRPATSAEIAGWDIAIRPDGANLPSGRGTVQEGEELYLQHCASCHGDFGEGIDRWPALMGGRGSLTTDTPRRTVGSFWQHAPMVFDYIRRAMPYTAPQSLTNDEYYALTAYVLYLNELIAEDAVMDRESLPRVEMPNRDGFVLEERPDTENVACMQNCRQGRPVTVTMDSRQFVQPGSGSGTSEP</sequence>
<protein>
    <submittedName>
        <fullName evidence="6">Cytochrome c</fullName>
    </submittedName>
</protein>
<feature type="signal peptide" evidence="4">
    <location>
        <begin position="1"/>
        <end position="20"/>
    </location>
</feature>